<dbReference type="InParanoid" id="A0A7C8IKX7"/>
<evidence type="ECO:0000313" key="1">
    <source>
        <dbReference type="EMBL" id="KAF2962925.1"/>
    </source>
</evidence>
<organism evidence="1 2">
    <name type="scientific">Xylaria multiplex</name>
    <dbReference type="NCBI Taxonomy" id="323545"/>
    <lineage>
        <taxon>Eukaryota</taxon>
        <taxon>Fungi</taxon>
        <taxon>Dikarya</taxon>
        <taxon>Ascomycota</taxon>
        <taxon>Pezizomycotina</taxon>
        <taxon>Sordariomycetes</taxon>
        <taxon>Xylariomycetidae</taxon>
        <taxon>Xylariales</taxon>
        <taxon>Xylariaceae</taxon>
        <taxon>Xylaria</taxon>
    </lineage>
</organism>
<dbReference type="OrthoDB" id="3257981at2759"/>
<keyword evidence="2" id="KW-1185">Reference proteome</keyword>
<dbReference type="EMBL" id="WUBL01000252">
    <property type="protein sequence ID" value="KAF2962925.1"/>
    <property type="molecule type" value="Genomic_DNA"/>
</dbReference>
<evidence type="ECO:0000313" key="2">
    <source>
        <dbReference type="Proteomes" id="UP000481858"/>
    </source>
</evidence>
<evidence type="ECO:0008006" key="3">
    <source>
        <dbReference type="Google" id="ProtNLM"/>
    </source>
</evidence>
<dbReference type="AlphaFoldDB" id="A0A7C8IKX7"/>
<proteinExistence type="predicted"/>
<name>A0A7C8IKX7_9PEZI</name>
<comment type="caution">
    <text evidence="1">The sequence shown here is derived from an EMBL/GenBank/DDBJ whole genome shotgun (WGS) entry which is preliminary data.</text>
</comment>
<accession>A0A7C8IKX7</accession>
<reference evidence="1 2" key="1">
    <citation type="submission" date="2019-12" db="EMBL/GenBank/DDBJ databases">
        <title>Draft genome sequence of the ascomycete Xylaria multiplex DSM 110363.</title>
        <authorList>
            <person name="Buettner E."/>
            <person name="Kellner H."/>
        </authorList>
    </citation>
    <scope>NUCLEOTIDE SEQUENCE [LARGE SCALE GENOMIC DNA]</scope>
    <source>
        <strain evidence="1 2">DSM 110363</strain>
    </source>
</reference>
<protein>
    <recommendedName>
        <fullName evidence="3">F-box domain-containing protein</fullName>
    </recommendedName>
</protein>
<dbReference type="InterPro" id="IPR032675">
    <property type="entry name" value="LRR_dom_sf"/>
</dbReference>
<sequence>MSPPLSLDRVIEGRHIASPSSILFTIPREILHLIIGHVASDKSHLASLALVNSTCRQLARSCQFSNLHLDYGSAAVQVLAMLQKEAVQKYRSSDRMTVSPSLGACVRQLTVDATEYWTSLRSILGRDSHSVLGRDEREIEIARSAAVVLSEHLDHFYWPTALLVIPTLPNLRSLCISGLTLDDDILDCLIGLPIKSLKLSGQFLRIPNVRTERNVCPLQTLETLRIDTGWEFGFASNNTGLDPSSFYKTLLASCCSSLHGLEIYHKKFDSFSEDKKFKEMPLSFCMEFPKLKRLIIRRLTVMDARALSCLVREGLTFLNITYDDDDDDTSQFLSEIGQIRTLDTVILSCFEATGSTSTRFIEINTQIRSLAIFWTADAFLERVIQSLHHHESLKRLSLKWQEDDIPEASLEKFSLLPSIEMLHLSAGDDSGWPHNWFVDHNKLRRYVGCLSHLRRLIITRDTYPLQSDEVGFLDPGRYYDFRKPGSASWAAHETRMLEHAFAYVQTLPMLEFLHIGQVIFTVEKSNGVREPVVTGSAWIGKGEYDVLEKEFRANDVLFP</sequence>
<dbReference type="SUPFAM" id="SSF52047">
    <property type="entry name" value="RNI-like"/>
    <property type="match status" value="1"/>
</dbReference>
<gene>
    <name evidence="1" type="ORF">GQX73_g10650</name>
</gene>
<dbReference type="Proteomes" id="UP000481858">
    <property type="component" value="Unassembled WGS sequence"/>
</dbReference>
<dbReference type="Gene3D" id="3.80.10.10">
    <property type="entry name" value="Ribonuclease Inhibitor"/>
    <property type="match status" value="1"/>
</dbReference>